<dbReference type="EMBL" id="RCDD01000003">
    <property type="protein sequence ID" value="RLK58469.1"/>
    <property type="molecule type" value="Genomic_DNA"/>
</dbReference>
<name>A0A421B216_9PSEU</name>
<accession>A0A421B216</accession>
<reference evidence="1 2" key="1">
    <citation type="submission" date="2018-10" db="EMBL/GenBank/DDBJ databases">
        <title>Genomic Encyclopedia of Archaeal and Bacterial Type Strains, Phase II (KMG-II): from individual species to whole genera.</title>
        <authorList>
            <person name="Goeker M."/>
        </authorList>
    </citation>
    <scope>NUCLEOTIDE SEQUENCE [LARGE SCALE GENOMIC DNA]</scope>
    <source>
        <strain evidence="1 2">DSM 45657</strain>
    </source>
</reference>
<dbReference type="RefSeq" id="WP_121392883.1">
    <property type="nucleotide sequence ID" value="NZ_RCDD01000003.1"/>
</dbReference>
<protein>
    <submittedName>
        <fullName evidence="1">Uncharacterized protein</fullName>
    </submittedName>
</protein>
<comment type="caution">
    <text evidence="1">The sequence shown here is derived from an EMBL/GenBank/DDBJ whole genome shotgun (WGS) entry which is preliminary data.</text>
</comment>
<keyword evidence="2" id="KW-1185">Reference proteome</keyword>
<dbReference type="OrthoDB" id="9859240at2"/>
<evidence type="ECO:0000313" key="1">
    <source>
        <dbReference type="EMBL" id="RLK58469.1"/>
    </source>
</evidence>
<organism evidence="1 2">
    <name type="scientific">Actinokineospora cianjurensis</name>
    <dbReference type="NCBI Taxonomy" id="585224"/>
    <lineage>
        <taxon>Bacteria</taxon>
        <taxon>Bacillati</taxon>
        <taxon>Actinomycetota</taxon>
        <taxon>Actinomycetes</taxon>
        <taxon>Pseudonocardiales</taxon>
        <taxon>Pseudonocardiaceae</taxon>
        <taxon>Actinokineospora</taxon>
    </lineage>
</organism>
<proteinExistence type="predicted"/>
<dbReference type="Proteomes" id="UP000282454">
    <property type="component" value="Unassembled WGS sequence"/>
</dbReference>
<dbReference type="AlphaFoldDB" id="A0A421B216"/>
<sequence length="62" mass="6739">MKNPTNLNVPRGVSGKQRQLYLSLTDAQKVIYRHHFDVIGQPAGLCYVAAIAGGSGEEVRRG</sequence>
<gene>
    <name evidence="1" type="ORF">CLV68_4575</name>
</gene>
<evidence type="ECO:0000313" key="2">
    <source>
        <dbReference type="Proteomes" id="UP000282454"/>
    </source>
</evidence>